<feature type="region of interest" description="Disordered" evidence="10">
    <location>
        <begin position="196"/>
        <end position="239"/>
    </location>
</feature>
<organism evidence="12 13">
    <name type="scientific">Escallonia herrerae</name>
    <dbReference type="NCBI Taxonomy" id="1293975"/>
    <lineage>
        <taxon>Eukaryota</taxon>
        <taxon>Viridiplantae</taxon>
        <taxon>Streptophyta</taxon>
        <taxon>Embryophyta</taxon>
        <taxon>Tracheophyta</taxon>
        <taxon>Spermatophyta</taxon>
        <taxon>Magnoliopsida</taxon>
        <taxon>eudicotyledons</taxon>
        <taxon>Gunneridae</taxon>
        <taxon>Pentapetalae</taxon>
        <taxon>asterids</taxon>
        <taxon>campanulids</taxon>
        <taxon>Escalloniales</taxon>
        <taxon>Escalloniaceae</taxon>
        <taxon>Escallonia</taxon>
    </lineage>
</organism>
<dbReference type="AlphaFoldDB" id="A0AA88UYK4"/>
<evidence type="ECO:0000256" key="3">
    <source>
        <dbReference type="ARBA" id="ARBA00022737"/>
    </source>
</evidence>
<keyword evidence="3" id="KW-0677">Repeat</keyword>
<feature type="compositionally biased region" description="Polar residues" evidence="10">
    <location>
        <begin position="224"/>
        <end position="239"/>
    </location>
</feature>
<dbReference type="Gene3D" id="2.20.25.80">
    <property type="entry name" value="WRKY domain"/>
    <property type="match status" value="2"/>
</dbReference>
<feature type="compositionally biased region" description="Polar residues" evidence="10">
    <location>
        <begin position="551"/>
        <end position="570"/>
    </location>
</feature>
<comment type="caution">
    <text evidence="12">The sequence shown here is derived from an EMBL/GenBank/DDBJ whole genome shotgun (WGS) entry which is preliminary data.</text>
</comment>
<evidence type="ECO:0000256" key="6">
    <source>
        <dbReference type="ARBA" id="ARBA00023125"/>
    </source>
</evidence>
<feature type="region of interest" description="Disordered" evidence="10">
    <location>
        <begin position="1"/>
        <end position="72"/>
    </location>
</feature>
<dbReference type="FunFam" id="2.20.25.80:FF:000003">
    <property type="entry name" value="WRKY transcription factor 57"/>
    <property type="match status" value="1"/>
</dbReference>
<feature type="domain" description="WRKY" evidence="11">
    <location>
        <begin position="483"/>
        <end position="548"/>
    </location>
</feature>
<evidence type="ECO:0000256" key="7">
    <source>
        <dbReference type="ARBA" id="ARBA00023163"/>
    </source>
</evidence>
<evidence type="ECO:0000256" key="1">
    <source>
        <dbReference type="ARBA" id="ARBA00004123"/>
    </source>
</evidence>
<dbReference type="InterPro" id="IPR036576">
    <property type="entry name" value="WRKY_dom_sf"/>
</dbReference>
<dbReference type="GO" id="GO:0003700">
    <property type="term" value="F:DNA-binding transcription factor activity"/>
    <property type="evidence" value="ECO:0007669"/>
    <property type="project" value="InterPro"/>
</dbReference>
<feature type="compositionally biased region" description="Basic and acidic residues" evidence="10">
    <location>
        <begin position="571"/>
        <end position="581"/>
    </location>
</feature>
<proteinExistence type="inferred from homology"/>
<feature type="compositionally biased region" description="Basic and acidic residues" evidence="10">
    <location>
        <begin position="440"/>
        <end position="458"/>
    </location>
</feature>
<evidence type="ECO:0000256" key="2">
    <source>
        <dbReference type="ARBA" id="ARBA00022723"/>
    </source>
</evidence>
<sequence>MVTSRGGVLDESPVDKLQQIGESDPSIDESAVSVKGSSLSVSPEKGLDELQERQCPHTETLASQSSQEGSVVPLMPEKVSNNLQPIQSSDSEIHALRSNKEGSSLSVIPKKELDSLQQSPDRGMHAPQLNQEKSPCTQSNQEALPCTVMPKKDFVNLHEGQQRSLSVIPTKELDSLQQNPDGVINIKKELEILHQRQSPDKGIHTSESRQDRSSLSLIPEKKLNNLQPRPSPDSGSCASELNQATTVSIKPERVPDILQQRHGLASRSGQETFTLSRRPEKVLEKLPQRRNPDIGGHTLQEGKTPRTPDKASEDGYNWRKYGQKLVRGNEYIRSYYKCTFPNCPVKKQVERSHDGHITDINYLRKHEHPQPQHSPQIAASYVVPIQARRPDEASLPVPEDDSSKVRGETSNPPVPTETPHSSNVAAPDESVPAKASHSTMIREEVNKDSDPDSKRQKTDISSIDDSMLIRTSGEPRIVVQTISEVDLVSDGYRWRKYGQKLVKGNPNPRSYYRCSSAGCPVKKHVERASHDPRVVITTYEGKHDHDMPSGRTVTHNSSGANTSISSQNGESRSEPEEKEAVGLDLVVHVSAN</sequence>
<evidence type="ECO:0000259" key="11">
    <source>
        <dbReference type="PROSITE" id="PS50811"/>
    </source>
</evidence>
<protein>
    <recommendedName>
        <fullName evidence="11">WRKY domain-containing protein</fullName>
    </recommendedName>
</protein>
<keyword evidence="4" id="KW-0862">Zinc</keyword>
<dbReference type="EMBL" id="JAVXUP010003887">
    <property type="protein sequence ID" value="KAK2997953.1"/>
    <property type="molecule type" value="Genomic_DNA"/>
</dbReference>
<feature type="compositionally biased region" description="Basic and acidic residues" evidence="10">
    <location>
        <begin position="303"/>
        <end position="315"/>
    </location>
</feature>
<feature type="compositionally biased region" description="Basic and acidic residues" evidence="10">
    <location>
        <begin position="196"/>
        <end position="212"/>
    </location>
</feature>
<keyword evidence="5" id="KW-0805">Transcription regulation</keyword>
<dbReference type="FunFam" id="2.20.25.80:FF:000006">
    <property type="entry name" value="WRKY transcription factor"/>
    <property type="match status" value="1"/>
</dbReference>
<dbReference type="PANTHER" id="PTHR31221:SF125">
    <property type="entry name" value="WRKY TRANSCRIPTION FACTOR 1"/>
    <property type="match status" value="1"/>
</dbReference>
<keyword evidence="6" id="KW-0238">DNA-binding</keyword>
<feature type="region of interest" description="Disordered" evidence="10">
    <location>
        <begin position="389"/>
        <end position="464"/>
    </location>
</feature>
<dbReference type="GO" id="GO:0046872">
    <property type="term" value="F:metal ion binding"/>
    <property type="evidence" value="ECO:0007669"/>
    <property type="project" value="UniProtKB-KW"/>
</dbReference>
<dbReference type="Pfam" id="PF03106">
    <property type="entry name" value="WRKY"/>
    <property type="match status" value="2"/>
</dbReference>
<keyword evidence="13" id="KW-1185">Reference proteome</keyword>
<feature type="region of interest" description="Disordered" evidence="10">
    <location>
        <begin position="85"/>
        <end position="144"/>
    </location>
</feature>
<name>A0AA88UYK4_9ASTE</name>
<evidence type="ECO:0000313" key="13">
    <source>
        <dbReference type="Proteomes" id="UP001188597"/>
    </source>
</evidence>
<dbReference type="InterPro" id="IPR003657">
    <property type="entry name" value="WRKY_dom"/>
</dbReference>
<dbReference type="SMART" id="SM00774">
    <property type="entry name" value="WRKY"/>
    <property type="match status" value="2"/>
</dbReference>
<feature type="compositionally biased region" description="Basic and acidic residues" evidence="10">
    <location>
        <begin position="91"/>
        <end position="100"/>
    </location>
</feature>
<comment type="subcellular location">
    <subcellularLocation>
        <location evidence="1">Nucleus</location>
    </subcellularLocation>
</comment>
<dbReference type="InterPro" id="IPR044810">
    <property type="entry name" value="WRKY_plant"/>
</dbReference>
<evidence type="ECO:0000256" key="5">
    <source>
        <dbReference type="ARBA" id="ARBA00023015"/>
    </source>
</evidence>
<feature type="compositionally biased region" description="Polar residues" evidence="10">
    <location>
        <begin position="128"/>
        <end position="142"/>
    </location>
</feature>
<keyword evidence="8" id="KW-0539">Nucleus</keyword>
<evidence type="ECO:0000256" key="9">
    <source>
        <dbReference type="ARBA" id="ARBA00061157"/>
    </source>
</evidence>
<comment type="similarity">
    <text evidence="9">Belongs to the WRKY group I family.</text>
</comment>
<evidence type="ECO:0000256" key="10">
    <source>
        <dbReference type="SAM" id="MobiDB-lite"/>
    </source>
</evidence>
<feature type="region of interest" description="Disordered" evidence="10">
    <location>
        <begin position="288"/>
        <end position="315"/>
    </location>
</feature>
<feature type="domain" description="WRKY" evidence="11">
    <location>
        <begin position="307"/>
        <end position="371"/>
    </location>
</feature>
<keyword evidence="7" id="KW-0804">Transcription</keyword>
<dbReference type="GO" id="GO:0005634">
    <property type="term" value="C:nucleus"/>
    <property type="evidence" value="ECO:0007669"/>
    <property type="project" value="UniProtKB-SubCell"/>
</dbReference>
<feature type="region of interest" description="Disordered" evidence="10">
    <location>
        <begin position="541"/>
        <end position="592"/>
    </location>
</feature>
<dbReference type="GO" id="GO:0043565">
    <property type="term" value="F:sequence-specific DNA binding"/>
    <property type="evidence" value="ECO:0007669"/>
    <property type="project" value="InterPro"/>
</dbReference>
<dbReference type="PROSITE" id="PS50811">
    <property type="entry name" value="WRKY"/>
    <property type="match status" value="2"/>
</dbReference>
<dbReference type="Proteomes" id="UP001188597">
    <property type="component" value="Unassembled WGS sequence"/>
</dbReference>
<evidence type="ECO:0000256" key="4">
    <source>
        <dbReference type="ARBA" id="ARBA00022833"/>
    </source>
</evidence>
<dbReference type="SUPFAM" id="SSF118290">
    <property type="entry name" value="WRKY DNA-binding domain"/>
    <property type="match status" value="2"/>
</dbReference>
<feature type="compositionally biased region" description="Polar residues" evidence="10">
    <location>
        <begin position="60"/>
        <end position="69"/>
    </location>
</feature>
<keyword evidence="2" id="KW-0479">Metal-binding</keyword>
<gene>
    <name evidence="12" type="ORF">RJ639_026325</name>
</gene>
<dbReference type="PANTHER" id="PTHR31221">
    <property type="entry name" value="WRKY TRANSCRIPTION FACTOR PROTEIN 1-RELATED"/>
    <property type="match status" value="1"/>
</dbReference>
<evidence type="ECO:0000313" key="12">
    <source>
        <dbReference type="EMBL" id="KAK2997953.1"/>
    </source>
</evidence>
<reference evidence="12" key="1">
    <citation type="submission" date="2022-12" db="EMBL/GenBank/DDBJ databases">
        <title>Draft genome assemblies for two species of Escallonia (Escalloniales).</title>
        <authorList>
            <person name="Chanderbali A."/>
            <person name="Dervinis C."/>
            <person name="Anghel I."/>
            <person name="Soltis D."/>
            <person name="Soltis P."/>
            <person name="Zapata F."/>
        </authorList>
    </citation>
    <scope>NUCLEOTIDE SEQUENCE</scope>
    <source>
        <strain evidence="12">UCBG64.0493</strain>
        <tissue evidence="12">Leaf</tissue>
    </source>
</reference>
<feature type="compositionally biased region" description="Basic and acidic residues" evidence="10">
    <location>
        <begin position="45"/>
        <end position="56"/>
    </location>
</feature>
<evidence type="ECO:0000256" key="8">
    <source>
        <dbReference type="ARBA" id="ARBA00023242"/>
    </source>
</evidence>
<accession>A0AA88UYK4</accession>